<dbReference type="HOGENOM" id="CLU_2815783_0_0_1"/>
<keyword evidence="2" id="KW-1185">Reference proteome</keyword>
<evidence type="ECO:0000313" key="2">
    <source>
        <dbReference type="Proteomes" id="UP000017836"/>
    </source>
</evidence>
<protein>
    <submittedName>
        <fullName evidence="1">Uncharacterized protein</fullName>
    </submittedName>
</protein>
<sequence>MYPLVHCRVARRIRSSPRPSFDPLANDYLSIVVINEGVEPQLLEEGEVVPEALGVLSAEGPDPEDAH</sequence>
<gene>
    <name evidence="1" type="ORF">AMTR_s00006p00255840</name>
</gene>
<evidence type="ECO:0000313" key="1">
    <source>
        <dbReference type="EMBL" id="ERN05790.1"/>
    </source>
</evidence>
<dbReference type="AlphaFoldDB" id="W1PFF4"/>
<dbReference type="Proteomes" id="UP000017836">
    <property type="component" value="Unassembled WGS sequence"/>
</dbReference>
<dbReference type="Gramene" id="ERN05790">
    <property type="protein sequence ID" value="ERN05790"/>
    <property type="gene ID" value="AMTR_s00006p00255840"/>
</dbReference>
<dbReference type="EMBL" id="KI393980">
    <property type="protein sequence ID" value="ERN05790.1"/>
    <property type="molecule type" value="Genomic_DNA"/>
</dbReference>
<organism evidence="1 2">
    <name type="scientific">Amborella trichopoda</name>
    <dbReference type="NCBI Taxonomy" id="13333"/>
    <lineage>
        <taxon>Eukaryota</taxon>
        <taxon>Viridiplantae</taxon>
        <taxon>Streptophyta</taxon>
        <taxon>Embryophyta</taxon>
        <taxon>Tracheophyta</taxon>
        <taxon>Spermatophyta</taxon>
        <taxon>Magnoliopsida</taxon>
        <taxon>Amborellales</taxon>
        <taxon>Amborellaceae</taxon>
        <taxon>Amborella</taxon>
    </lineage>
</organism>
<name>W1PFF4_AMBTC</name>
<accession>W1PFF4</accession>
<reference evidence="2" key="1">
    <citation type="journal article" date="2013" name="Science">
        <title>The Amborella genome and the evolution of flowering plants.</title>
        <authorList>
            <consortium name="Amborella Genome Project"/>
        </authorList>
    </citation>
    <scope>NUCLEOTIDE SEQUENCE [LARGE SCALE GENOMIC DNA]</scope>
</reference>
<proteinExistence type="predicted"/>